<proteinExistence type="predicted"/>
<sequence length="73" mass="8138">MTAHVSDRFEYFWIPKCDGEFFANASATVRSIATTDEPYSANVGSKFPRRSPLFTSVLFNQYSTNAAEGYLSA</sequence>
<dbReference type="Proteomes" id="UP000199245">
    <property type="component" value="Unassembled WGS sequence"/>
</dbReference>
<accession>A0A1G7Q9B5</accession>
<gene>
    <name evidence="1" type="ORF">SAMN05216337_109311</name>
</gene>
<reference evidence="1 2" key="1">
    <citation type="submission" date="2016-10" db="EMBL/GenBank/DDBJ databases">
        <authorList>
            <person name="de Groot N.N."/>
        </authorList>
    </citation>
    <scope>NUCLEOTIDE SEQUENCE [LARGE SCALE GENOMIC DNA]</scope>
    <source>
        <strain evidence="1 2">R5</strain>
    </source>
</reference>
<dbReference type="AlphaFoldDB" id="A0A1G7Q9B5"/>
<dbReference type="EMBL" id="FMZW01000093">
    <property type="protein sequence ID" value="SDF95177.1"/>
    <property type="molecule type" value="Genomic_DNA"/>
</dbReference>
<evidence type="ECO:0000313" key="2">
    <source>
        <dbReference type="Proteomes" id="UP000199245"/>
    </source>
</evidence>
<name>A0A1G7Q9B5_9BRAD</name>
<organism evidence="1 2">
    <name type="scientific">Bradyrhizobium brasilense</name>
    <dbReference type="NCBI Taxonomy" id="1419277"/>
    <lineage>
        <taxon>Bacteria</taxon>
        <taxon>Pseudomonadati</taxon>
        <taxon>Pseudomonadota</taxon>
        <taxon>Alphaproteobacteria</taxon>
        <taxon>Hyphomicrobiales</taxon>
        <taxon>Nitrobacteraceae</taxon>
        <taxon>Bradyrhizobium</taxon>
    </lineage>
</organism>
<protein>
    <submittedName>
        <fullName evidence="1">Uncharacterized protein</fullName>
    </submittedName>
</protein>
<evidence type="ECO:0000313" key="1">
    <source>
        <dbReference type="EMBL" id="SDF95177.1"/>
    </source>
</evidence>